<feature type="region of interest" description="Disordered" evidence="1">
    <location>
        <begin position="1"/>
        <end position="21"/>
    </location>
</feature>
<reference evidence="3" key="1">
    <citation type="journal article" date="2019" name="Int. J. Syst. Evol. Microbiol.">
        <title>The Global Catalogue of Microorganisms (GCM) 10K type strain sequencing project: providing services to taxonomists for standard genome sequencing and annotation.</title>
        <authorList>
            <consortium name="The Broad Institute Genomics Platform"/>
            <consortium name="The Broad Institute Genome Sequencing Center for Infectious Disease"/>
            <person name="Wu L."/>
            <person name="Ma J."/>
        </authorList>
    </citation>
    <scope>NUCLEOTIDE SEQUENCE [LARGE SCALE GENOMIC DNA]</scope>
    <source>
        <strain evidence="3">NBRC 106348</strain>
    </source>
</reference>
<evidence type="ECO:0000313" key="3">
    <source>
        <dbReference type="Proteomes" id="UP001157091"/>
    </source>
</evidence>
<proteinExistence type="predicted"/>
<dbReference type="Proteomes" id="UP001157091">
    <property type="component" value="Unassembled WGS sequence"/>
</dbReference>
<organism evidence="2 3">
    <name type="scientific">Luteimicrobium album</name>
    <dbReference type="NCBI Taxonomy" id="1054550"/>
    <lineage>
        <taxon>Bacteria</taxon>
        <taxon>Bacillati</taxon>
        <taxon>Actinomycetota</taxon>
        <taxon>Actinomycetes</taxon>
        <taxon>Micrococcales</taxon>
        <taxon>Luteimicrobium</taxon>
    </lineage>
</organism>
<comment type="caution">
    <text evidence="2">The sequence shown here is derived from an EMBL/GenBank/DDBJ whole genome shotgun (WGS) entry which is preliminary data.</text>
</comment>
<evidence type="ECO:0000256" key="1">
    <source>
        <dbReference type="SAM" id="MobiDB-lite"/>
    </source>
</evidence>
<name>A0ABQ6HYG5_9MICO</name>
<gene>
    <name evidence="2" type="ORF">GCM10025864_12240</name>
</gene>
<accession>A0ABQ6HYG5</accession>
<dbReference type="EMBL" id="BSUK01000001">
    <property type="protein sequence ID" value="GMA23465.1"/>
    <property type="molecule type" value="Genomic_DNA"/>
</dbReference>
<evidence type="ECO:0000313" key="2">
    <source>
        <dbReference type="EMBL" id="GMA23465.1"/>
    </source>
</evidence>
<sequence>MRAQGMGASVTPTPLPPDPEAAALGTRVLISQLQIATIRTQGNDTVAVTTPDGTVLRVVAVDASPQGVTLRLA</sequence>
<protein>
    <submittedName>
        <fullName evidence="2">Uncharacterized protein</fullName>
    </submittedName>
</protein>
<keyword evidence="3" id="KW-1185">Reference proteome</keyword>